<keyword evidence="3" id="KW-1185">Reference proteome</keyword>
<proteinExistence type="predicted"/>
<protein>
    <submittedName>
        <fullName evidence="2">Uncharacterized protein</fullName>
    </submittedName>
</protein>
<evidence type="ECO:0000256" key="1">
    <source>
        <dbReference type="SAM" id="MobiDB-lite"/>
    </source>
</evidence>
<dbReference type="EMBL" id="BGPR01037157">
    <property type="protein sequence ID" value="GBO12695.1"/>
    <property type="molecule type" value="Genomic_DNA"/>
</dbReference>
<gene>
    <name evidence="2" type="ORF">AVEN_257541_1</name>
</gene>
<dbReference type="Proteomes" id="UP000499080">
    <property type="component" value="Unassembled WGS sequence"/>
</dbReference>
<organism evidence="2 3">
    <name type="scientific">Araneus ventricosus</name>
    <name type="common">Orbweaver spider</name>
    <name type="synonym">Epeira ventricosa</name>
    <dbReference type="NCBI Taxonomy" id="182803"/>
    <lineage>
        <taxon>Eukaryota</taxon>
        <taxon>Metazoa</taxon>
        <taxon>Ecdysozoa</taxon>
        <taxon>Arthropoda</taxon>
        <taxon>Chelicerata</taxon>
        <taxon>Arachnida</taxon>
        <taxon>Araneae</taxon>
        <taxon>Araneomorphae</taxon>
        <taxon>Entelegynae</taxon>
        <taxon>Araneoidea</taxon>
        <taxon>Araneidae</taxon>
        <taxon>Araneus</taxon>
    </lineage>
</organism>
<feature type="compositionally biased region" description="Polar residues" evidence="1">
    <location>
        <begin position="7"/>
        <end position="23"/>
    </location>
</feature>
<evidence type="ECO:0000313" key="3">
    <source>
        <dbReference type="Proteomes" id="UP000499080"/>
    </source>
</evidence>
<feature type="region of interest" description="Disordered" evidence="1">
    <location>
        <begin position="1"/>
        <end position="23"/>
    </location>
</feature>
<accession>A0A4Y2UHW2</accession>
<evidence type="ECO:0000313" key="2">
    <source>
        <dbReference type="EMBL" id="GBO12695.1"/>
    </source>
</evidence>
<dbReference type="AlphaFoldDB" id="A0A4Y2UHW2"/>
<comment type="caution">
    <text evidence="2">The sequence shown here is derived from an EMBL/GenBank/DDBJ whole genome shotgun (WGS) entry which is preliminary data.</text>
</comment>
<name>A0A4Y2UHW2_ARAVE</name>
<sequence>MAYSEITPYQQTAEANTKNSLSERPTCGVLHTMKSSRLLSCWTSRTRCALTTTETAELFSTLILAEIKDRDSCSYFLMTPAPPRPADKPPPHRRIQMGTFATHAVISPDRHTVETVNHQAVKAREN</sequence>
<reference evidence="2 3" key="1">
    <citation type="journal article" date="2019" name="Sci. Rep.">
        <title>Orb-weaving spider Araneus ventricosus genome elucidates the spidroin gene catalogue.</title>
        <authorList>
            <person name="Kono N."/>
            <person name="Nakamura H."/>
            <person name="Ohtoshi R."/>
            <person name="Moran D.A.P."/>
            <person name="Shinohara A."/>
            <person name="Yoshida Y."/>
            <person name="Fujiwara M."/>
            <person name="Mori M."/>
            <person name="Tomita M."/>
            <person name="Arakawa K."/>
        </authorList>
    </citation>
    <scope>NUCLEOTIDE SEQUENCE [LARGE SCALE GENOMIC DNA]</scope>
</reference>